<comment type="caution">
    <text evidence="7">The sequence shown here is derived from an EMBL/GenBank/DDBJ whole genome shotgun (WGS) entry which is preliminary data.</text>
</comment>
<dbReference type="InterPro" id="IPR018062">
    <property type="entry name" value="HTH_AraC-typ_CS"/>
</dbReference>
<proteinExistence type="predicted"/>
<keyword evidence="1" id="KW-0805">Transcription regulation</keyword>
<keyword evidence="4" id="KW-1133">Transmembrane helix</keyword>
<dbReference type="PANTHER" id="PTHR43280">
    <property type="entry name" value="ARAC-FAMILY TRANSCRIPTIONAL REGULATOR"/>
    <property type="match status" value="1"/>
</dbReference>
<feature type="domain" description="HTH araC/xylS-type" evidence="5">
    <location>
        <begin position="651"/>
        <end position="749"/>
    </location>
</feature>
<dbReference type="SMART" id="SM00342">
    <property type="entry name" value="HTH_ARAC"/>
    <property type="match status" value="1"/>
</dbReference>
<feature type="transmembrane region" description="Helical" evidence="4">
    <location>
        <begin position="282"/>
        <end position="306"/>
    </location>
</feature>
<dbReference type="SUPFAM" id="SSF46689">
    <property type="entry name" value="Homeodomain-like"/>
    <property type="match status" value="2"/>
</dbReference>
<dbReference type="OrthoDB" id="1975037at2"/>
<dbReference type="Gene3D" id="1.10.10.60">
    <property type="entry name" value="Homeodomain-like"/>
    <property type="match status" value="2"/>
</dbReference>
<evidence type="ECO:0000256" key="2">
    <source>
        <dbReference type="ARBA" id="ARBA00023125"/>
    </source>
</evidence>
<dbReference type="RefSeq" id="WP_044648419.1">
    <property type="nucleotide sequence ID" value="NZ_JTHP01000062.1"/>
</dbReference>
<dbReference type="Proteomes" id="UP000032534">
    <property type="component" value="Unassembled WGS sequence"/>
</dbReference>
<dbReference type="InterPro" id="IPR018060">
    <property type="entry name" value="HTH_AraC"/>
</dbReference>
<reference evidence="7 8" key="1">
    <citation type="submission" date="2014-11" db="EMBL/GenBank/DDBJ databases">
        <title>Draft Genome Sequences of Paenibacillus polymyxa NRRL B-30509 and Paenibacillus terrae NRRL B-30644, Strains from a Poultry Environment that Produce Tridecaptin A and Paenicidins.</title>
        <authorList>
            <person name="van Belkum M.J."/>
            <person name="Lohans C.T."/>
            <person name="Vederas J.C."/>
        </authorList>
    </citation>
    <scope>NUCLEOTIDE SEQUENCE [LARGE SCALE GENOMIC DNA]</scope>
    <source>
        <strain evidence="7 8">NRRL B-30644</strain>
    </source>
</reference>
<dbReference type="PROSITE" id="PS00041">
    <property type="entry name" value="HTH_ARAC_FAMILY_1"/>
    <property type="match status" value="1"/>
</dbReference>
<protein>
    <submittedName>
        <fullName evidence="7">AraC family transcriptional regulator</fullName>
    </submittedName>
</protein>
<dbReference type="Pfam" id="PF12833">
    <property type="entry name" value="HTH_18"/>
    <property type="match status" value="1"/>
</dbReference>
<keyword evidence="3" id="KW-0804">Transcription</keyword>
<evidence type="ECO:0000259" key="5">
    <source>
        <dbReference type="PROSITE" id="PS01124"/>
    </source>
</evidence>
<dbReference type="AlphaFoldDB" id="A0A0D7WVR1"/>
<keyword evidence="8" id="KW-1185">Reference proteome</keyword>
<dbReference type="InterPro" id="IPR009057">
    <property type="entry name" value="Homeodomain-like_sf"/>
</dbReference>
<evidence type="ECO:0000313" key="8">
    <source>
        <dbReference type="Proteomes" id="UP000032534"/>
    </source>
</evidence>
<evidence type="ECO:0000313" key="7">
    <source>
        <dbReference type="EMBL" id="KJD43276.1"/>
    </source>
</evidence>
<gene>
    <name evidence="7" type="ORF">QD47_23595</name>
</gene>
<dbReference type="EMBL" id="JTHP01000062">
    <property type="protein sequence ID" value="KJD43276.1"/>
    <property type="molecule type" value="Genomic_DNA"/>
</dbReference>
<dbReference type="PANTHER" id="PTHR43280:SF10">
    <property type="entry name" value="REGULATORY PROTEIN POCR"/>
    <property type="match status" value="1"/>
</dbReference>
<feature type="domain" description="GGDEF" evidence="6">
    <location>
        <begin position="395"/>
        <end position="524"/>
    </location>
</feature>
<dbReference type="PATRIC" id="fig|159743.3.peg.5242"/>
<dbReference type="PROSITE" id="PS01124">
    <property type="entry name" value="HTH_ARAC_FAMILY_2"/>
    <property type="match status" value="1"/>
</dbReference>
<keyword evidence="4" id="KW-0472">Membrane</keyword>
<name>A0A0D7WVR1_9BACL</name>
<dbReference type="GO" id="GO:0043565">
    <property type="term" value="F:sequence-specific DNA binding"/>
    <property type="evidence" value="ECO:0007669"/>
    <property type="project" value="InterPro"/>
</dbReference>
<feature type="transmembrane region" description="Helical" evidence="4">
    <location>
        <begin position="7"/>
        <end position="31"/>
    </location>
</feature>
<dbReference type="GO" id="GO:0003700">
    <property type="term" value="F:DNA-binding transcription factor activity"/>
    <property type="evidence" value="ECO:0007669"/>
    <property type="project" value="InterPro"/>
</dbReference>
<dbReference type="PROSITE" id="PS50887">
    <property type="entry name" value="GGDEF"/>
    <property type="match status" value="1"/>
</dbReference>
<evidence type="ECO:0000256" key="4">
    <source>
        <dbReference type="SAM" id="Phobius"/>
    </source>
</evidence>
<evidence type="ECO:0000256" key="1">
    <source>
        <dbReference type="ARBA" id="ARBA00023015"/>
    </source>
</evidence>
<accession>A0A0D7WVR1</accession>
<dbReference type="InterPro" id="IPR000160">
    <property type="entry name" value="GGDEF_dom"/>
</dbReference>
<evidence type="ECO:0000259" key="6">
    <source>
        <dbReference type="PROSITE" id="PS50887"/>
    </source>
</evidence>
<sequence>MKKGRMFYTIFITILVLGIGLVASFGSYIYFTTISSVMERVSNSKQSYMTQIKNSLEQKIQTIEYAFNTYSTTSSFDEVVKHPITEKDFVAYRNVNSQLNYIATMGLEGTEYSLISLDQNWKISNGSLSYLTKTEREKLFKTYIDHQDKGLFWIKTDKGIRFVNTLPVFSKKKQAIALSDISLQTLNRAIQAEDHMAVFILNKQGDLMYETEPVEQLLTTQQLQHISEATATPDNSGMLTLEKTKHQPAQQVIYAKSAYNNWTYLTILDKKEISNAFQTTKFGIITMVLVLTLLIVVVAYIIAVYFTKPFQQIKRSLPKNPNFSFKNEPSKNEIDWIIDSIDSIVTEKESLESLIQSEMPQLETQLILNLFRRRISTEELARKMPRLGYPQLENQMYITLLIQLDNLGDREPSDKDVLLLAINKIVEETIPEQQRMLPIILNDDIQATILMFTGKNEQEINKQVLDDATLLIRTVKEYLNVSISIGISKSYDNLIESKEACEMSKQALHHRLNLGKESIIFYEDISTVISGPVLLHYPTEMESQLFDAIRIGDEEQVRLSVHSLLTEIMTKNNHSMNFEVLLVRFVNNLIQLEQLLGIEVLLTQNNHALYHRLLDIRNPEEIERMLVEQVISPMVKSMKEKTNQQFRCLSEKIAAIIRAEYDQELSLELIGDRLHYNPNYLSSIFKKEYGTTFSEYLMGYRLQMGKKWLIETDMTIKEIAERLQYHNPQNFIRSFRKKEQVTPGAYRKMKQAN</sequence>
<organism evidence="7 8">
    <name type="scientific">Paenibacillus terrae</name>
    <dbReference type="NCBI Taxonomy" id="159743"/>
    <lineage>
        <taxon>Bacteria</taxon>
        <taxon>Bacillati</taxon>
        <taxon>Bacillota</taxon>
        <taxon>Bacilli</taxon>
        <taxon>Bacillales</taxon>
        <taxon>Paenibacillaceae</taxon>
        <taxon>Paenibacillus</taxon>
    </lineage>
</organism>
<evidence type="ECO:0000256" key="3">
    <source>
        <dbReference type="ARBA" id="ARBA00023163"/>
    </source>
</evidence>
<keyword evidence="4" id="KW-0812">Transmembrane</keyword>
<keyword evidence="2" id="KW-0238">DNA-binding</keyword>